<feature type="compositionally biased region" description="Low complexity" evidence="1">
    <location>
        <begin position="82"/>
        <end position="95"/>
    </location>
</feature>
<reference evidence="2" key="1">
    <citation type="submission" date="2021-06" db="EMBL/GenBank/DDBJ databases">
        <title>Comparative genomics, transcriptomics and evolutionary studies reveal genomic signatures of adaptation to plant cell wall in hemibiotrophic fungi.</title>
        <authorList>
            <consortium name="DOE Joint Genome Institute"/>
            <person name="Baroncelli R."/>
            <person name="Diaz J.F."/>
            <person name="Benocci T."/>
            <person name="Peng M."/>
            <person name="Battaglia E."/>
            <person name="Haridas S."/>
            <person name="Andreopoulos W."/>
            <person name="Labutti K."/>
            <person name="Pangilinan J."/>
            <person name="Floch G.L."/>
            <person name="Makela M.R."/>
            <person name="Henrissat B."/>
            <person name="Grigoriev I.V."/>
            <person name="Crouch J.A."/>
            <person name="De Vries R.P."/>
            <person name="Sukno S.A."/>
            <person name="Thon M.R."/>
        </authorList>
    </citation>
    <scope>NUCLEOTIDE SEQUENCE</scope>
    <source>
        <strain evidence="2">MAFF235873</strain>
    </source>
</reference>
<dbReference type="Proteomes" id="UP001232148">
    <property type="component" value="Unassembled WGS sequence"/>
</dbReference>
<sequence>MTRALPDLYLSMLPRLAAPISAPQLYTCLSCTRPPGVCLPPHDIRPRPTPTGRWEIRKTHATQCLSPPSPLPPSHRANPVWSRSHPPSSPPSAALHPKHLLMRKKERKKEVRKKTGCAIVHQPRLPGQRWLRPFSWRVVTS</sequence>
<gene>
    <name evidence="2" type="ORF">LX32DRAFT_162556</name>
</gene>
<dbReference type="AlphaFoldDB" id="A0AAD9H7H5"/>
<evidence type="ECO:0000313" key="3">
    <source>
        <dbReference type="Proteomes" id="UP001232148"/>
    </source>
</evidence>
<dbReference type="EMBL" id="MU843010">
    <property type="protein sequence ID" value="KAK2023177.1"/>
    <property type="molecule type" value="Genomic_DNA"/>
</dbReference>
<name>A0AAD9H7H5_9PEZI</name>
<protein>
    <submittedName>
        <fullName evidence="2">Uncharacterized protein</fullName>
    </submittedName>
</protein>
<evidence type="ECO:0000313" key="2">
    <source>
        <dbReference type="EMBL" id="KAK2023177.1"/>
    </source>
</evidence>
<proteinExistence type="predicted"/>
<evidence type="ECO:0000256" key="1">
    <source>
        <dbReference type="SAM" id="MobiDB-lite"/>
    </source>
</evidence>
<accession>A0AAD9H7H5</accession>
<organism evidence="2 3">
    <name type="scientific">Colletotrichum zoysiae</name>
    <dbReference type="NCBI Taxonomy" id="1216348"/>
    <lineage>
        <taxon>Eukaryota</taxon>
        <taxon>Fungi</taxon>
        <taxon>Dikarya</taxon>
        <taxon>Ascomycota</taxon>
        <taxon>Pezizomycotina</taxon>
        <taxon>Sordariomycetes</taxon>
        <taxon>Hypocreomycetidae</taxon>
        <taxon>Glomerellales</taxon>
        <taxon>Glomerellaceae</taxon>
        <taxon>Colletotrichum</taxon>
        <taxon>Colletotrichum graminicola species complex</taxon>
    </lineage>
</organism>
<comment type="caution">
    <text evidence="2">The sequence shown here is derived from an EMBL/GenBank/DDBJ whole genome shotgun (WGS) entry which is preliminary data.</text>
</comment>
<feature type="region of interest" description="Disordered" evidence="1">
    <location>
        <begin position="62"/>
        <end position="99"/>
    </location>
</feature>
<keyword evidence="3" id="KW-1185">Reference proteome</keyword>